<dbReference type="Proteomes" id="UP001157006">
    <property type="component" value="Chromosome 6"/>
</dbReference>
<dbReference type="AlphaFoldDB" id="A0AAV1BEI9"/>
<evidence type="ECO:0000313" key="3">
    <source>
        <dbReference type="Proteomes" id="UP001157006"/>
    </source>
</evidence>
<organism evidence="2 3">
    <name type="scientific">Vicia faba</name>
    <name type="common">Broad bean</name>
    <name type="synonym">Faba vulgaris</name>
    <dbReference type="NCBI Taxonomy" id="3906"/>
    <lineage>
        <taxon>Eukaryota</taxon>
        <taxon>Viridiplantae</taxon>
        <taxon>Streptophyta</taxon>
        <taxon>Embryophyta</taxon>
        <taxon>Tracheophyta</taxon>
        <taxon>Spermatophyta</taxon>
        <taxon>Magnoliopsida</taxon>
        <taxon>eudicotyledons</taxon>
        <taxon>Gunneridae</taxon>
        <taxon>Pentapetalae</taxon>
        <taxon>rosids</taxon>
        <taxon>fabids</taxon>
        <taxon>Fabales</taxon>
        <taxon>Fabaceae</taxon>
        <taxon>Papilionoideae</taxon>
        <taxon>50 kb inversion clade</taxon>
        <taxon>NPAAA clade</taxon>
        <taxon>Hologalegina</taxon>
        <taxon>IRL clade</taxon>
        <taxon>Fabeae</taxon>
        <taxon>Vicia</taxon>
    </lineage>
</organism>
<evidence type="ECO:0000256" key="1">
    <source>
        <dbReference type="SAM" id="MobiDB-lite"/>
    </source>
</evidence>
<accession>A0AAV1BEI9</accession>
<protein>
    <submittedName>
        <fullName evidence="2">Uncharacterized protein</fullName>
    </submittedName>
</protein>
<keyword evidence="3" id="KW-1185">Reference proteome</keyword>
<proteinExistence type="predicted"/>
<evidence type="ECO:0000313" key="2">
    <source>
        <dbReference type="EMBL" id="CAI8619905.1"/>
    </source>
</evidence>
<gene>
    <name evidence="2" type="ORF">VFH_VI193560</name>
</gene>
<name>A0AAV1BEI9_VICFA</name>
<sequence length="112" mass="12448">MKKKKDVDPSLTKFYFHTHRKKDQSCVGVHVESAYDKFERKKLEISSQNPTILGEDEAGSQPTIKIPPDLESVGKKKGRVFGLEIVSKTLISVSNKPSSVSSDSQEVDALRS</sequence>
<reference evidence="2 3" key="1">
    <citation type="submission" date="2023-01" db="EMBL/GenBank/DDBJ databases">
        <authorList>
            <person name="Kreplak J."/>
        </authorList>
    </citation>
    <scope>NUCLEOTIDE SEQUENCE [LARGE SCALE GENOMIC DNA]</scope>
</reference>
<dbReference type="EMBL" id="OX451741">
    <property type="protein sequence ID" value="CAI8619905.1"/>
    <property type="molecule type" value="Genomic_DNA"/>
</dbReference>
<feature type="region of interest" description="Disordered" evidence="1">
    <location>
        <begin position="49"/>
        <end position="71"/>
    </location>
</feature>